<keyword evidence="1" id="KW-0472">Membrane</keyword>
<dbReference type="RefSeq" id="WP_132015071.1">
    <property type="nucleotide sequence ID" value="NZ_SLUN01000018.1"/>
</dbReference>
<keyword evidence="3" id="KW-1185">Reference proteome</keyword>
<dbReference type="EMBL" id="SLUN01000018">
    <property type="protein sequence ID" value="TCL64745.1"/>
    <property type="molecule type" value="Genomic_DNA"/>
</dbReference>
<evidence type="ECO:0000313" key="2">
    <source>
        <dbReference type="EMBL" id="TCL64745.1"/>
    </source>
</evidence>
<evidence type="ECO:0000256" key="1">
    <source>
        <dbReference type="SAM" id="Phobius"/>
    </source>
</evidence>
<dbReference type="AlphaFoldDB" id="A0A4R1RFK4"/>
<organism evidence="2 3">
    <name type="scientific">Hydrogenispora ethanolica</name>
    <dbReference type="NCBI Taxonomy" id="1082276"/>
    <lineage>
        <taxon>Bacteria</taxon>
        <taxon>Bacillati</taxon>
        <taxon>Bacillota</taxon>
        <taxon>Hydrogenispora</taxon>
    </lineage>
</organism>
<sequence>MFKSTLQALNTALLTFVISLGVSFFFGPSLALWLALLFLALIILTGIFFDIIGTSVTAAKEAPFHAMAADKVKGSKQAIYLIRRADRVANFCNDVIGDIAGTISGVLVAGIVLTLIREHSFLKERFLSPFAVALVAAMTVGGKALAKSYAISRANDVVFLVGKILSFLKVADFNPKRTKKKAKPNSRKVKSSK</sequence>
<name>A0A4R1RFK4_HYDET</name>
<feature type="transmembrane region" description="Helical" evidence="1">
    <location>
        <begin position="126"/>
        <end position="146"/>
    </location>
</feature>
<keyword evidence="1" id="KW-0812">Transmembrane</keyword>
<comment type="caution">
    <text evidence="2">The sequence shown here is derived from an EMBL/GenBank/DDBJ whole genome shotgun (WGS) entry which is preliminary data.</text>
</comment>
<feature type="transmembrane region" description="Helical" evidence="1">
    <location>
        <begin position="32"/>
        <end position="52"/>
    </location>
</feature>
<reference evidence="2 3" key="1">
    <citation type="submission" date="2019-03" db="EMBL/GenBank/DDBJ databases">
        <title>Genomic Encyclopedia of Type Strains, Phase IV (KMG-IV): sequencing the most valuable type-strain genomes for metagenomic binning, comparative biology and taxonomic classification.</title>
        <authorList>
            <person name="Goeker M."/>
        </authorList>
    </citation>
    <scope>NUCLEOTIDE SEQUENCE [LARGE SCALE GENOMIC DNA]</scope>
    <source>
        <strain evidence="2 3">LX-B</strain>
    </source>
</reference>
<accession>A0A4R1RFK4</accession>
<protein>
    <recommendedName>
        <fullName evidence="4">CNNM transmembrane domain-containing protein</fullName>
    </recommendedName>
</protein>
<feature type="transmembrane region" description="Helical" evidence="1">
    <location>
        <begin position="91"/>
        <end position="114"/>
    </location>
</feature>
<evidence type="ECO:0008006" key="4">
    <source>
        <dbReference type="Google" id="ProtNLM"/>
    </source>
</evidence>
<dbReference type="OrthoDB" id="2111373at2"/>
<feature type="transmembrane region" description="Helical" evidence="1">
    <location>
        <begin position="7"/>
        <end position="26"/>
    </location>
</feature>
<dbReference type="Proteomes" id="UP000295008">
    <property type="component" value="Unassembled WGS sequence"/>
</dbReference>
<proteinExistence type="predicted"/>
<keyword evidence="1" id="KW-1133">Transmembrane helix</keyword>
<evidence type="ECO:0000313" key="3">
    <source>
        <dbReference type="Proteomes" id="UP000295008"/>
    </source>
</evidence>
<gene>
    <name evidence="2" type="ORF">EDC14_101843</name>
</gene>